<organism evidence="2 3">
    <name type="scientific">Fervidobacterium pennivorans</name>
    <dbReference type="NCBI Taxonomy" id="93466"/>
    <lineage>
        <taxon>Bacteria</taxon>
        <taxon>Thermotogati</taxon>
        <taxon>Thermotogota</taxon>
        <taxon>Thermotogae</taxon>
        <taxon>Thermotogales</taxon>
        <taxon>Fervidobacteriaceae</taxon>
        <taxon>Fervidobacterium</taxon>
    </lineage>
</organism>
<protein>
    <submittedName>
        <fullName evidence="2">Uncharacterized protein</fullName>
    </submittedName>
</protein>
<reference evidence="2 3" key="1">
    <citation type="submission" date="2014-08" db="EMBL/GenBank/DDBJ databases">
        <title>Fervidobacterium pennivorans DYC genome.</title>
        <authorList>
            <person name="Wushke S."/>
        </authorList>
    </citation>
    <scope>NUCLEOTIDE SEQUENCE [LARGE SCALE GENOMIC DNA]</scope>
    <source>
        <strain evidence="2 3">DYC</strain>
    </source>
</reference>
<gene>
    <name evidence="2" type="ORF">JM64_02315</name>
</gene>
<name>A0A172T1W6_FERPE</name>
<dbReference type="KEGG" id="fng:JM64_02315"/>
<dbReference type="AlphaFoldDB" id="A0A172T1W6"/>
<evidence type="ECO:0000313" key="3">
    <source>
        <dbReference type="Proteomes" id="UP000077096"/>
    </source>
</evidence>
<sequence length="218" mass="24563">MIFENNWVLWTVVIVSVVFGAFLLFMLLQQDQYQWITANGYKIQNIPRDATIVFVNNSIEKRVGELYKTGRLVAFVGQSISGGIDTVSAREKAKINAYKELAEYFNVRVQTFAALVEGQLQSTSDSRAQQVKSIALEVYKRVTQIFSEAQISGAYVYAIWEERVGSLVYTNVLLVFDPEGVIEALKANEEINKQIAELGKSGVDFFKALNSVIWEAKK</sequence>
<accession>A0A172T1W6</accession>
<dbReference type="EMBL" id="CP011393">
    <property type="protein sequence ID" value="ANE40961.1"/>
    <property type="molecule type" value="Genomic_DNA"/>
</dbReference>
<keyword evidence="1" id="KW-0812">Transmembrane</keyword>
<keyword evidence="1" id="KW-0472">Membrane</keyword>
<dbReference type="PATRIC" id="fig|93466.3.peg.513"/>
<proteinExistence type="predicted"/>
<evidence type="ECO:0000313" key="2">
    <source>
        <dbReference type="EMBL" id="ANE40961.1"/>
    </source>
</evidence>
<dbReference type="OrthoDB" id="44632at2"/>
<feature type="transmembrane region" description="Helical" evidence="1">
    <location>
        <begin position="7"/>
        <end position="28"/>
    </location>
</feature>
<evidence type="ECO:0000256" key="1">
    <source>
        <dbReference type="SAM" id="Phobius"/>
    </source>
</evidence>
<keyword evidence="1" id="KW-1133">Transmembrane helix</keyword>
<dbReference type="Proteomes" id="UP000077096">
    <property type="component" value="Chromosome"/>
</dbReference>